<evidence type="ECO:0000256" key="1">
    <source>
        <dbReference type="ARBA" id="ARBA00023239"/>
    </source>
</evidence>
<organism evidence="3">
    <name type="scientific">marine metagenome</name>
    <dbReference type="NCBI Taxonomy" id="408172"/>
    <lineage>
        <taxon>unclassified sequences</taxon>
        <taxon>metagenomes</taxon>
        <taxon>ecological metagenomes</taxon>
    </lineage>
</organism>
<dbReference type="AlphaFoldDB" id="A0A382V4C5"/>
<dbReference type="InterPro" id="IPR013341">
    <property type="entry name" value="Mandelate_racemase_N_dom"/>
</dbReference>
<dbReference type="PANTHER" id="PTHR48080">
    <property type="entry name" value="D-GALACTONATE DEHYDRATASE-RELATED"/>
    <property type="match status" value="1"/>
</dbReference>
<reference evidence="3" key="1">
    <citation type="submission" date="2018-05" db="EMBL/GenBank/DDBJ databases">
        <authorList>
            <person name="Lanie J.A."/>
            <person name="Ng W.-L."/>
            <person name="Kazmierczak K.M."/>
            <person name="Andrzejewski T.M."/>
            <person name="Davidsen T.M."/>
            <person name="Wayne K.J."/>
            <person name="Tettelin H."/>
            <person name="Glass J.I."/>
            <person name="Rusch D."/>
            <person name="Podicherti R."/>
            <person name="Tsui H.-C.T."/>
            <person name="Winkler M.E."/>
        </authorList>
    </citation>
    <scope>NUCLEOTIDE SEQUENCE</scope>
</reference>
<protein>
    <recommendedName>
        <fullName evidence="2">Mandelate racemase/muconate lactonizing enzyme N-terminal domain-containing protein</fullName>
    </recommendedName>
</protein>
<dbReference type="Gene3D" id="3.30.390.10">
    <property type="entry name" value="Enolase-like, N-terminal domain"/>
    <property type="match status" value="1"/>
</dbReference>
<dbReference type="EMBL" id="UINC01149061">
    <property type="protein sequence ID" value="SVD41300.1"/>
    <property type="molecule type" value="Genomic_DNA"/>
</dbReference>
<gene>
    <name evidence="3" type="ORF">METZ01_LOCUS394154</name>
</gene>
<feature type="non-terminal residue" evidence="3">
    <location>
        <position position="106"/>
    </location>
</feature>
<proteinExistence type="predicted"/>
<dbReference type="InterPro" id="IPR029017">
    <property type="entry name" value="Enolase-like_N"/>
</dbReference>
<sequence length="106" mass="11494">MSNTKGPIGPNEEIKVSKIETFVLKNSWVFVKISTDVGITGWGEMLKDDAKACAAGALEVANYLVGKDPRPVVHHWQAIHRGAFYRGGPIKTAISSGIDMALWDIA</sequence>
<accession>A0A382V4C5</accession>
<evidence type="ECO:0000259" key="2">
    <source>
        <dbReference type="Pfam" id="PF02746"/>
    </source>
</evidence>
<dbReference type="GO" id="GO:0016829">
    <property type="term" value="F:lyase activity"/>
    <property type="evidence" value="ECO:0007669"/>
    <property type="project" value="UniProtKB-KW"/>
</dbReference>
<feature type="domain" description="Mandelate racemase/muconate lactonizing enzyme N-terminal" evidence="2">
    <location>
        <begin position="23"/>
        <end position="105"/>
    </location>
</feature>
<evidence type="ECO:0000313" key="3">
    <source>
        <dbReference type="EMBL" id="SVD41300.1"/>
    </source>
</evidence>
<dbReference type="InterPro" id="IPR034593">
    <property type="entry name" value="DgoD-like"/>
</dbReference>
<dbReference type="PANTHER" id="PTHR48080:SF2">
    <property type="entry name" value="D-GALACTONATE DEHYDRATASE"/>
    <property type="match status" value="1"/>
</dbReference>
<keyword evidence="1" id="KW-0456">Lyase</keyword>
<dbReference type="Pfam" id="PF02746">
    <property type="entry name" value="MR_MLE_N"/>
    <property type="match status" value="1"/>
</dbReference>
<name>A0A382V4C5_9ZZZZ</name>
<dbReference type="SUPFAM" id="SSF54826">
    <property type="entry name" value="Enolase N-terminal domain-like"/>
    <property type="match status" value="1"/>
</dbReference>